<dbReference type="GO" id="GO:0006400">
    <property type="term" value="P:tRNA modification"/>
    <property type="evidence" value="ECO:0007669"/>
    <property type="project" value="InterPro"/>
</dbReference>
<dbReference type="AlphaFoldDB" id="H3G6X6"/>
<dbReference type="VEuPathDB" id="FungiDB:KRP23_12034"/>
<dbReference type="SUPFAM" id="SSF51713">
    <property type="entry name" value="tRNA-guanine transglycosylase"/>
    <property type="match status" value="1"/>
</dbReference>
<dbReference type="eggNOG" id="KOG3908">
    <property type="taxonomic scope" value="Eukaryota"/>
</dbReference>
<dbReference type="OMA" id="ACYRTIR"/>
<name>H3G6X6_PHYRM</name>
<sequence length="186" mass="20457">PSALTFEVLAKHHRARAATLTLPHGQVRTPVFMPVGTQGAIKGLTTAQMQDVDCQIFLANTYHLALRPGTDVLAQLPGKLHEFMQWPRNLLTDSGGFQMVSLSRLCEVSEHGVQFESFVDGSTMVLTPEASIAHQNRIGADIIMALDDVVSSLADDDERFKEACGRTVRWLDRCIEAHAHPDKQGI</sequence>
<evidence type="ECO:0000259" key="2">
    <source>
        <dbReference type="Pfam" id="PF01702"/>
    </source>
</evidence>
<dbReference type="PANTHER" id="PTHR43530:SF1">
    <property type="entry name" value="QUEUINE TRNA-RIBOSYLTRANSFERASE CATALYTIC SUBUNIT 1"/>
    <property type="match status" value="1"/>
</dbReference>
<dbReference type="GO" id="GO:0008479">
    <property type="term" value="F:tRNA-guanosine(34) queuine transglycosylase activity"/>
    <property type="evidence" value="ECO:0000318"/>
    <property type="project" value="GO_Central"/>
</dbReference>
<dbReference type="Gene3D" id="3.20.20.105">
    <property type="entry name" value="Queuine tRNA-ribosyltransferase-like"/>
    <property type="match status" value="1"/>
</dbReference>
<evidence type="ECO:0000256" key="1">
    <source>
        <dbReference type="ARBA" id="ARBA00022833"/>
    </source>
</evidence>
<dbReference type="Pfam" id="PF01702">
    <property type="entry name" value="TGT"/>
    <property type="match status" value="1"/>
</dbReference>
<organism evidence="3 4">
    <name type="scientific">Phytophthora ramorum</name>
    <name type="common">Sudden oak death agent</name>
    <dbReference type="NCBI Taxonomy" id="164328"/>
    <lineage>
        <taxon>Eukaryota</taxon>
        <taxon>Sar</taxon>
        <taxon>Stramenopiles</taxon>
        <taxon>Oomycota</taxon>
        <taxon>Peronosporomycetes</taxon>
        <taxon>Peronosporales</taxon>
        <taxon>Peronosporaceae</taxon>
        <taxon>Phytophthora</taxon>
    </lineage>
</organism>
<protein>
    <recommendedName>
        <fullName evidence="2">tRNA-guanine(15) transglycosylase-like domain-containing protein</fullName>
    </recommendedName>
</protein>
<keyword evidence="4" id="KW-1185">Reference proteome</keyword>
<dbReference type="PANTHER" id="PTHR43530">
    <property type="entry name" value="QUEUINE TRNA-RIBOSYLTRANSFERASE CATALYTIC SUBUNIT 1"/>
    <property type="match status" value="1"/>
</dbReference>
<dbReference type="InterPro" id="IPR002616">
    <property type="entry name" value="tRNA_ribo_trans-like"/>
</dbReference>
<dbReference type="EMBL" id="DS566390">
    <property type="status" value="NOT_ANNOTATED_CDS"/>
    <property type="molecule type" value="Genomic_DNA"/>
</dbReference>
<keyword evidence="1" id="KW-0862">Zinc</keyword>
<dbReference type="STRING" id="164328.H3G6X6"/>
<dbReference type="EnsemblProtists" id="Phyra48352">
    <property type="protein sequence ID" value="Phyra48352"/>
    <property type="gene ID" value="Phyra48352"/>
</dbReference>
<dbReference type="NCBIfam" id="TIGR00449">
    <property type="entry name" value="tgt_general"/>
    <property type="match status" value="1"/>
</dbReference>
<dbReference type="InParanoid" id="H3G6X6"/>
<proteinExistence type="predicted"/>
<feature type="domain" description="tRNA-guanine(15) transglycosylase-like" evidence="2">
    <location>
        <begin position="14"/>
        <end position="184"/>
    </location>
</feature>
<accession>H3G6X6</accession>
<dbReference type="InterPro" id="IPR036511">
    <property type="entry name" value="TGT-like_sf"/>
</dbReference>
<dbReference type="VEuPathDB" id="FungiDB:KRP22_8988"/>
<evidence type="ECO:0000313" key="3">
    <source>
        <dbReference type="EnsemblProtists" id="Phyra48352"/>
    </source>
</evidence>
<reference evidence="4" key="1">
    <citation type="journal article" date="2006" name="Science">
        <title>Phytophthora genome sequences uncover evolutionary origins and mechanisms of pathogenesis.</title>
        <authorList>
            <person name="Tyler B.M."/>
            <person name="Tripathy S."/>
            <person name="Zhang X."/>
            <person name="Dehal P."/>
            <person name="Jiang R.H."/>
            <person name="Aerts A."/>
            <person name="Arredondo F.D."/>
            <person name="Baxter L."/>
            <person name="Bensasson D."/>
            <person name="Beynon J.L."/>
            <person name="Chapman J."/>
            <person name="Damasceno C.M."/>
            <person name="Dorrance A.E."/>
            <person name="Dou D."/>
            <person name="Dickerman A.W."/>
            <person name="Dubchak I.L."/>
            <person name="Garbelotto M."/>
            <person name="Gijzen M."/>
            <person name="Gordon S.G."/>
            <person name="Govers F."/>
            <person name="Grunwald N.J."/>
            <person name="Huang W."/>
            <person name="Ivors K.L."/>
            <person name="Jones R.W."/>
            <person name="Kamoun S."/>
            <person name="Krampis K."/>
            <person name="Lamour K.H."/>
            <person name="Lee M.K."/>
            <person name="McDonald W.H."/>
            <person name="Medina M."/>
            <person name="Meijer H.J."/>
            <person name="Nordberg E.K."/>
            <person name="Maclean D.J."/>
            <person name="Ospina-Giraldo M.D."/>
            <person name="Morris P.F."/>
            <person name="Phuntumart V."/>
            <person name="Putnam N.H."/>
            <person name="Rash S."/>
            <person name="Rose J.K."/>
            <person name="Sakihama Y."/>
            <person name="Salamov A.A."/>
            <person name="Savidor A."/>
            <person name="Scheuring C.F."/>
            <person name="Smith B.M."/>
            <person name="Sobral B.W."/>
            <person name="Terry A."/>
            <person name="Torto-Alalibo T.A."/>
            <person name="Win J."/>
            <person name="Xu Z."/>
            <person name="Zhang H."/>
            <person name="Grigoriev I.V."/>
            <person name="Rokhsar D.S."/>
            <person name="Boore J.L."/>
        </authorList>
    </citation>
    <scope>NUCLEOTIDE SEQUENCE [LARGE SCALE GENOMIC DNA]</scope>
    <source>
        <strain evidence="4">Pr102</strain>
    </source>
</reference>
<dbReference type="Proteomes" id="UP000005238">
    <property type="component" value="Unassembled WGS sequence"/>
</dbReference>
<dbReference type="HOGENOM" id="CLU_022060_2_1_1"/>
<evidence type="ECO:0000313" key="4">
    <source>
        <dbReference type="Proteomes" id="UP000005238"/>
    </source>
</evidence>
<reference evidence="3" key="2">
    <citation type="submission" date="2015-06" db="UniProtKB">
        <authorList>
            <consortium name="EnsemblProtists"/>
        </authorList>
    </citation>
    <scope>IDENTIFICATION</scope>
    <source>
        <strain evidence="3">Pr102</strain>
    </source>
</reference>